<evidence type="ECO:0000256" key="4">
    <source>
        <dbReference type="ARBA" id="ARBA00022741"/>
    </source>
</evidence>
<keyword evidence="3" id="KW-0813">Transport</keyword>
<dbReference type="GO" id="GO:0005524">
    <property type="term" value="F:ATP binding"/>
    <property type="evidence" value="ECO:0007669"/>
    <property type="project" value="UniProtKB-KW"/>
</dbReference>
<protein>
    <submittedName>
        <fullName evidence="7">ATP-binding cassette domain-containing protein</fullName>
    </submittedName>
</protein>
<dbReference type="KEGG" id="fer:FNB15_20380"/>
<dbReference type="AlphaFoldDB" id="A0A516H7V4"/>
<evidence type="ECO:0000256" key="1">
    <source>
        <dbReference type="ARBA" id="ARBA00004417"/>
    </source>
</evidence>
<dbReference type="PANTHER" id="PTHR43776:SF7">
    <property type="entry name" value="D,D-DIPEPTIDE TRANSPORT ATP-BINDING PROTEIN DDPF-RELATED"/>
    <property type="match status" value="1"/>
</dbReference>
<gene>
    <name evidence="7" type="ORF">FNB15_20380</name>
</gene>
<dbReference type="InterPro" id="IPR050319">
    <property type="entry name" value="ABC_transp_ATP-bind"/>
</dbReference>
<dbReference type="FunFam" id="3.40.50.300:FF:000016">
    <property type="entry name" value="Oligopeptide ABC transporter ATP-binding component"/>
    <property type="match status" value="1"/>
</dbReference>
<evidence type="ECO:0000256" key="2">
    <source>
        <dbReference type="ARBA" id="ARBA00005417"/>
    </source>
</evidence>
<organism evidence="7 8">
    <name type="scientific">Ferrovibrio terrae</name>
    <dbReference type="NCBI Taxonomy" id="2594003"/>
    <lineage>
        <taxon>Bacteria</taxon>
        <taxon>Pseudomonadati</taxon>
        <taxon>Pseudomonadota</taxon>
        <taxon>Alphaproteobacteria</taxon>
        <taxon>Rhodospirillales</taxon>
        <taxon>Rhodospirillaceae</taxon>
        <taxon>Ferrovibrio</taxon>
    </lineage>
</organism>
<dbReference type="PROSITE" id="PS50893">
    <property type="entry name" value="ABC_TRANSPORTER_2"/>
    <property type="match status" value="1"/>
</dbReference>
<accession>A0A516H7V4</accession>
<evidence type="ECO:0000256" key="5">
    <source>
        <dbReference type="ARBA" id="ARBA00022840"/>
    </source>
</evidence>
<dbReference type="GO" id="GO:0055085">
    <property type="term" value="P:transmembrane transport"/>
    <property type="evidence" value="ECO:0007669"/>
    <property type="project" value="UniProtKB-ARBA"/>
</dbReference>
<dbReference type="PROSITE" id="PS00211">
    <property type="entry name" value="ABC_TRANSPORTER_1"/>
    <property type="match status" value="1"/>
</dbReference>
<keyword evidence="4" id="KW-0547">Nucleotide-binding</keyword>
<evidence type="ECO:0000256" key="3">
    <source>
        <dbReference type="ARBA" id="ARBA00022448"/>
    </source>
</evidence>
<sequence length="325" mass="35059">MVAPALEVRDLVKHYPFRRGLFGRGGQGAVHAVDGVSFAVPRGETLALVGESGCGKSTIAKLILRLIEPTAGTVLLDGQDLAGMQGETLRQARQRIQMVFQDPFASLNPRLSAADIVGEPLVNYDHGTAMARSAKVDALFDRVGLAHHQRDRYPHQFSGGQRQRLGIARALALNPSVVVADEPVSALDVSVQAQILNLLADLQRDLGLSYLFISHDLGVVEYVSTTVAVMYLGAIVEVAPRQRFFSAAAHPYSRALLDAVPSPDPARRKRRSLLQGEVPSASALPSGCRFRTRCPKATDLCAEVAPAAREIVPQHFVACHHIETA</sequence>
<keyword evidence="8" id="KW-1185">Reference proteome</keyword>
<dbReference type="EMBL" id="CP041636">
    <property type="protein sequence ID" value="QDO99857.1"/>
    <property type="molecule type" value="Genomic_DNA"/>
</dbReference>
<dbReference type="Pfam" id="PF00005">
    <property type="entry name" value="ABC_tran"/>
    <property type="match status" value="1"/>
</dbReference>
<feature type="domain" description="ABC transporter" evidence="6">
    <location>
        <begin position="6"/>
        <end position="257"/>
    </location>
</feature>
<dbReference type="InterPro" id="IPR013563">
    <property type="entry name" value="Oligopep_ABC_C"/>
</dbReference>
<dbReference type="GO" id="GO:0015833">
    <property type="term" value="P:peptide transport"/>
    <property type="evidence" value="ECO:0007669"/>
    <property type="project" value="InterPro"/>
</dbReference>
<keyword evidence="5 7" id="KW-0067">ATP-binding</keyword>
<dbReference type="Gene3D" id="3.40.50.300">
    <property type="entry name" value="P-loop containing nucleotide triphosphate hydrolases"/>
    <property type="match status" value="1"/>
</dbReference>
<dbReference type="SUPFAM" id="SSF52540">
    <property type="entry name" value="P-loop containing nucleoside triphosphate hydrolases"/>
    <property type="match status" value="1"/>
</dbReference>
<proteinExistence type="inferred from homology"/>
<dbReference type="CDD" id="cd03257">
    <property type="entry name" value="ABC_NikE_OppD_transporters"/>
    <property type="match status" value="1"/>
</dbReference>
<dbReference type="GO" id="GO:0005886">
    <property type="term" value="C:plasma membrane"/>
    <property type="evidence" value="ECO:0007669"/>
    <property type="project" value="UniProtKB-SubCell"/>
</dbReference>
<dbReference type="InterPro" id="IPR027417">
    <property type="entry name" value="P-loop_NTPase"/>
</dbReference>
<evidence type="ECO:0000313" key="8">
    <source>
        <dbReference type="Proteomes" id="UP000317496"/>
    </source>
</evidence>
<dbReference type="PANTHER" id="PTHR43776">
    <property type="entry name" value="TRANSPORT ATP-BINDING PROTEIN"/>
    <property type="match status" value="1"/>
</dbReference>
<dbReference type="InterPro" id="IPR017871">
    <property type="entry name" value="ABC_transporter-like_CS"/>
</dbReference>
<comment type="subcellular location">
    <subcellularLocation>
        <location evidence="1">Cell inner membrane</location>
        <topology evidence="1">Peripheral membrane protein</topology>
    </subcellularLocation>
</comment>
<comment type="similarity">
    <text evidence="2">Belongs to the ABC transporter superfamily.</text>
</comment>
<dbReference type="OrthoDB" id="37801at2"/>
<name>A0A516H7V4_9PROT</name>
<dbReference type="InterPro" id="IPR003439">
    <property type="entry name" value="ABC_transporter-like_ATP-bd"/>
</dbReference>
<reference evidence="7 8" key="1">
    <citation type="submission" date="2019-07" db="EMBL/GenBank/DDBJ databases">
        <title>Genome sequencing for Ferrovibrio sp. K5.</title>
        <authorList>
            <person name="Park S.-J."/>
        </authorList>
    </citation>
    <scope>NUCLEOTIDE SEQUENCE [LARGE SCALE GENOMIC DNA]</scope>
    <source>
        <strain evidence="7 8">K5</strain>
    </source>
</reference>
<dbReference type="InterPro" id="IPR003593">
    <property type="entry name" value="AAA+_ATPase"/>
</dbReference>
<dbReference type="SMART" id="SM00382">
    <property type="entry name" value="AAA"/>
    <property type="match status" value="1"/>
</dbReference>
<evidence type="ECO:0000313" key="7">
    <source>
        <dbReference type="EMBL" id="QDO99857.1"/>
    </source>
</evidence>
<dbReference type="Pfam" id="PF08352">
    <property type="entry name" value="oligo_HPY"/>
    <property type="match status" value="1"/>
</dbReference>
<dbReference type="GO" id="GO:0016887">
    <property type="term" value="F:ATP hydrolysis activity"/>
    <property type="evidence" value="ECO:0007669"/>
    <property type="project" value="InterPro"/>
</dbReference>
<evidence type="ECO:0000259" key="6">
    <source>
        <dbReference type="PROSITE" id="PS50893"/>
    </source>
</evidence>
<dbReference type="NCBIfam" id="TIGR01727">
    <property type="entry name" value="oligo_HPY"/>
    <property type="match status" value="1"/>
</dbReference>
<dbReference type="Proteomes" id="UP000317496">
    <property type="component" value="Chromosome"/>
</dbReference>